<keyword evidence="6" id="KW-0732">Signal</keyword>
<dbReference type="PROSITE" id="PS51892">
    <property type="entry name" value="SUBTILASE"/>
    <property type="match status" value="1"/>
</dbReference>
<evidence type="ECO:0000256" key="1">
    <source>
        <dbReference type="ARBA" id="ARBA00011073"/>
    </source>
</evidence>
<gene>
    <name evidence="9" type="ORF">H1R20_g1145</name>
</gene>
<evidence type="ECO:0000313" key="10">
    <source>
        <dbReference type="Proteomes" id="UP001140091"/>
    </source>
</evidence>
<evidence type="ECO:0000256" key="3">
    <source>
        <dbReference type="ARBA" id="ARBA00022801"/>
    </source>
</evidence>
<sequence>MKQFSFSFSLTVALPLLSVILPLPLLCSGKPTATLHNIERYTGEKTDRLIVTLHDGVKREAIASRLRGVYAEWDGVFNGFSGAFDEATITALRNSSDVKAIEEDGIFHVAALVTHVSGLNWVLNQHRGSGRPSVVAFPITGSANTALDNAVTSLTNNGIHVVVAAGNGNVDIRNISPARVPSVISVGATNIQDARTNTSNYGASITTFAPGQNSISSSNSSNTATNVLSGTSVGTAHVAGLVAYFIRLVGNMSPSAMIAKVKEDSVIDFLSNIRNAESTHHKLIRL</sequence>
<evidence type="ECO:0000256" key="6">
    <source>
        <dbReference type="SAM" id="SignalP"/>
    </source>
</evidence>
<evidence type="ECO:0000259" key="7">
    <source>
        <dbReference type="Pfam" id="PF00082"/>
    </source>
</evidence>
<keyword evidence="10" id="KW-1185">Reference proteome</keyword>
<proteinExistence type="inferred from homology"/>
<dbReference type="GO" id="GO:0005615">
    <property type="term" value="C:extracellular space"/>
    <property type="evidence" value="ECO:0007669"/>
    <property type="project" value="TreeGrafter"/>
</dbReference>
<dbReference type="Pfam" id="PF00082">
    <property type="entry name" value="Peptidase_S8"/>
    <property type="match status" value="1"/>
</dbReference>
<reference evidence="9" key="1">
    <citation type="submission" date="2022-06" db="EMBL/GenBank/DDBJ databases">
        <title>Genome Sequence of Candolleomyces eurysporus.</title>
        <authorList>
            <person name="Buettner E."/>
        </authorList>
    </citation>
    <scope>NUCLEOTIDE SEQUENCE</scope>
    <source>
        <strain evidence="9">VTCC 930004</strain>
    </source>
</reference>
<dbReference type="AlphaFoldDB" id="A0A9W8MPH1"/>
<protein>
    <recommendedName>
        <fullName evidence="11">Peptidase S8/S53 domain-containing protein</fullName>
    </recommendedName>
</protein>
<name>A0A9W8MPH1_9AGAR</name>
<dbReference type="EMBL" id="JANBPK010000247">
    <property type="protein sequence ID" value="KAJ2935949.1"/>
    <property type="molecule type" value="Genomic_DNA"/>
</dbReference>
<dbReference type="InterPro" id="IPR000209">
    <property type="entry name" value="Peptidase_S8/S53_dom"/>
</dbReference>
<dbReference type="GO" id="GO:0006508">
    <property type="term" value="P:proteolysis"/>
    <property type="evidence" value="ECO:0007669"/>
    <property type="project" value="UniProtKB-KW"/>
</dbReference>
<evidence type="ECO:0000256" key="4">
    <source>
        <dbReference type="ARBA" id="ARBA00022825"/>
    </source>
</evidence>
<evidence type="ECO:0000259" key="8">
    <source>
        <dbReference type="Pfam" id="PF05922"/>
    </source>
</evidence>
<dbReference type="SUPFAM" id="SSF52743">
    <property type="entry name" value="Subtilisin-like"/>
    <property type="match status" value="1"/>
</dbReference>
<feature type="domain" description="Peptidase S8/S53" evidence="7">
    <location>
        <begin position="141"/>
        <end position="258"/>
    </location>
</feature>
<keyword evidence="4" id="KW-0720">Serine protease</keyword>
<evidence type="ECO:0000256" key="5">
    <source>
        <dbReference type="PROSITE-ProRule" id="PRU01240"/>
    </source>
</evidence>
<comment type="similarity">
    <text evidence="1 5">Belongs to the peptidase S8 family.</text>
</comment>
<dbReference type="Pfam" id="PF05922">
    <property type="entry name" value="Inhibitor_I9"/>
    <property type="match status" value="1"/>
</dbReference>
<dbReference type="GO" id="GO:0004252">
    <property type="term" value="F:serine-type endopeptidase activity"/>
    <property type="evidence" value="ECO:0007669"/>
    <property type="project" value="InterPro"/>
</dbReference>
<dbReference type="PANTHER" id="PTHR43806:SF11">
    <property type="entry name" value="CEREVISIN-RELATED"/>
    <property type="match status" value="1"/>
</dbReference>
<feature type="non-terminal residue" evidence="9">
    <location>
        <position position="1"/>
    </location>
</feature>
<comment type="caution">
    <text evidence="5">Lacks conserved residue(s) required for the propagation of feature annotation.</text>
</comment>
<evidence type="ECO:0000256" key="2">
    <source>
        <dbReference type="ARBA" id="ARBA00022670"/>
    </source>
</evidence>
<feature type="signal peptide" evidence="6">
    <location>
        <begin position="1"/>
        <end position="29"/>
    </location>
</feature>
<dbReference type="OrthoDB" id="19448at2759"/>
<accession>A0A9W8MPH1</accession>
<feature type="domain" description="Inhibitor I9" evidence="8">
    <location>
        <begin position="57"/>
        <end position="108"/>
    </location>
</feature>
<dbReference type="Proteomes" id="UP001140091">
    <property type="component" value="Unassembled WGS sequence"/>
</dbReference>
<organism evidence="9 10">
    <name type="scientific">Candolleomyces eurysporus</name>
    <dbReference type="NCBI Taxonomy" id="2828524"/>
    <lineage>
        <taxon>Eukaryota</taxon>
        <taxon>Fungi</taxon>
        <taxon>Dikarya</taxon>
        <taxon>Basidiomycota</taxon>
        <taxon>Agaricomycotina</taxon>
        <taxon>Agaricomycetes</taxon>
        <taxon>Agaricomycetidae</taxon>
        <taxon>Agaricales</taxon>
        <taxon>Agaricineae</taxon>
        <taxon>Psathyrellaceae</taxon>
        <taxon>Candolleomyces</taxon>
    </lineage>
</organism>
<comment type="caution">
    <text evidence="9">The sequence shown here is derived from an EMBL/GenBank/DDBJ whole genome shotgun (WGS) entry which is preliminary data.</text>
</comment>
<evidence type="ECO:0000313" key="9">
    <source>
        <dbReference type="EMBL" id="KAJ2935949.1"/>
    </source>
</evidence>
<dbReference type="InterPro" id="IPR010259">
    <property type="entry name" value="S8pro/Inhibitor_I9"/>
</dbReference>
<feature type="chain" id="PRO_5040908458" description="Peptidase S8/S53 domain-containing protein" evidence="6">
    <location>
        <begin position="30"/>
        <end position="286"/>
    </location>
</feature>
<evidence type="ECO:0008006" key="11">
    <source>
        <dbReference type="Google" id="ProtNLM"/>
    </source>
</evidence>
<keyword evidence="3" id="KW-0378">Hydrolase</keyword>
<dbReference type="PANTHER" id="PTHR43806">
    <property type="entry name" value="PEPTIDASE S8"/>
    <property type="match status" value="1"/>
</dbReference>
<dbReference type="InterPro" id="IPR050131">
    <property type="entry name" value="Peptidase_S8_subtilisin-like"/>
</dbReference>
<dbReference type="Gene3D" id="3.40.50.200">
    <property type="entry name" value="Peptidase S8/S53 domain"/>
    <property type="match status" value="1"/>
</dbReference>
<dbReference type="InterPro" id="IPR036852">
    <property type="entry name" value="Peptidase_S8/S53_dom_sf"/>
</dbReference>
<keyword evidence="2" id="KW-0645">Protease</keyword>
<dbReference type="SUPFAM" id="SSF54897">
    <property type="entry name" value="Protease propeptides/inhibitors"/>
    <property type="match status" value="1"/>
</dbReference>